<organism evidence="1 2">
    <name type="scientific">Gluconobacter oxydans NBRC 3293</name>
    <dbReference type="NCBI Taxonomy" id="1315969"/>
    <lineage>
        <taxon>Bacteria</taxon>
        <taxon>Pseudomonadati</taxon>
        <taxon>Pseudomonadota</taxon>
        <taxon>Alphaproteobacteria</taxon>
        <taxon>Acetobacterales</taxon>
        <taxon>Acetobacteraceae</taxon>
        <taxon>Gluconobacter</taxon>
    </lineage>
</organism>
<proteinExistence type="predicted"/>
<evidence type="ECO:0000313" key="1">
    <source>
        <dbReference type="EMBL" id="GEM18150.1"/>
    </source>
</evidence>
<sequence length="52" mass="5766">MRSTDIDGYDFPHGTSNPLAMLAGGLRFFQCAAVAYRFCCVKFRIVLTAFVS</sequence>
<dbReference type="EMBL" id="BARJ01000012">
    <property type="protein sequence ID" value="GEM18150.1"/>
    <property type="molecule type" value="Genomic_DNA"/>
</dbReference>
<dbReference type="Proteomes" id="UP000484858">
    <property type="component" value="Unassembled WGS sequence"/>
</dbReference>
<protein>
    <submittedName>
        <fullName evidence="1">Uncharacterized protein</fullName>
    </submittedName>
</protein>
<name>A0A829X5R4_GLUOY</name>
<reference evidence="1 2" key="1">
    <citation type="submission" date="2013-04" db="EMBL/GenBank/DDBJ databases">
        <title>Gluconobacter oxydans NBRC 3293 whole genome sequence.</title>
        <authorList>
            <person name="Matsutani M."/>
            <person name="Yakushi T."/>
            <person name="Matsushita K."/>
        </authorList>
    </citation>
    <scope>NUCLEOTIDE SEQUENCE [LARGE SCALE GENOMIC DNA]</scope>
    <source>
        <strain evidence="1 2">NBRC 3293</strain>
    </source>
</reference>
<evidence type="ECO:0000313" key="2">
    <source>
        <dbReference type="Proteomes" id="UP000484858"/>
    </source>
</evidence>
<dbReference type="AlphaFoldDB" id="A0A829X5R4"/>
<comment type="caution">
    <text evidence="1">The sequence shown here is derived from an EMBL/GenBank/DDBJ whole genome shotgun (WGS) entry which is preliminary data.</text>
</comment>
<gene>
    <name evidence="1" type="ORF">NBRC3293_2647</name>
</gene>
<accession>A0A829X5R4</accession>